<keyword evidence="9" id="KW-0012">Acyltransferase</keyword>
<evidence type="ECO:0000256" key="7">
    <source>
        <dbReference type="ARBA" id="ARBA00022598"/>
    </source>
</evidence>
<dbReference type="PANTHER" id="PTHR43775:SF51">
    <property type="entry name" value="INACTIVE PHENOLPHTHIOCEROL SYNTHESIS POLYKETIDE SYNTHASE TYPE I PKS1-RELATED"/>
    <property type="match status" value="1"/>
</dbReference>
<dbReference type="SUPFAM" id="SSF53901">
    <property type="entry name" value="Thiolase-like"/>
    <property type="match status" value="1"/>
</dbReference>
<evidence type="ECO:0000256" key="11">
    <source>
        <dbReference type="ARBA" id="ARBA00033440"/>
    </source>
</evidence>
<dbReference type="PROSITE" id="PS50075">
    <property type="entry name" value="CARRIER"/>
    <property type="match status" value="2"/>
</dbReference>
<dbReference type="InterPro" id="IPR014030">
    <property type="entry name" value="Ketoacyl_synth_N"/>
</dbReference>
<keyword evidence="5" id="KW-0596">Phosphopantetheine</keyword>
<feature type="domain" description="Ketosynthase family 3 (KS3)" evidence="14">
    <location>
        <begin position="7"/>
        <end position="431"/>
    </location>
</feature>
<dbReference type="PROSITE" id="PS52004">
    <property type="entry name" value="KS3_2"/>
    <property type="match status" value="1"/>
</dbReference>
<protein>
    <recommendedName>
        <fullName evidence="4">Phenyloxazoline synthase MbtB</fullName>
    </recommendedName>
    <alternativeName>
        <fullName evidence="11">Mycobactin synthetase protein B</fullName>
    </alternativeName>
</protein>
<evidence type="ECO:0000256" key="2">
    <source>
        <dbReference type="ARBA" id="ARBA00005102"/>
    </source>
</evidence>
<comment type="cofactor">
    <cofactor evidence="1">
        <name>pantetheine 4'-phosphate</name>
        <dbReference type="ChEBI" id="CHEBI:47942"/>
    </cofactor>
</comment>
<dbReference type="SMART" id="SM00823">
    <property type="entry name" value="PKS_PP"/>
    <property type="match status" value="2"/>
</dbReference>
<feature type="compositionally biased region" description="Polar residues" evidence="12">
    <location>
        <begin position="1955"/>
        <end position="1972"/>
    </location>
</feature>
<dbReference type="Pfam" id="PF00550">
    <property type="entry name" value="PP-binding"/>
    <property type="match status" value="2"/>
</dbReference>
<dbReference type="EMBL" id="JBHMBK010000025">
    <property type="protein sequence ID" value="MFB9688278.1"/>
    <property type="molecule type" value="Genomic_DNA"/>
</dbReference>
<dbReference type="NCBIfam" id="TIGR01733">
    <property type="entry name" value="AA-adenyl-dom"/>
    <property type="match status" value="1"/>
</dbReference>
<feature type="domain" description="Carrier" evidence="13">
    <location>
        <begin position="1977"/>
        <end position="2051"/>
    </location>
</feature>
<dbReference type="Pfam" id="PF22621">
    <property type="entry name" value="CurL-like_PKS_C"/>
    <property type="match status" value="1"/>
</dbReference>
<dbReference type="InterPro" id="IPR050091">
    <property type="entry name" value="PKS_NRPS_Biosynth_Enz"/>
</dbReference>
<dbReference type="Gene3D" id="2.30.38.10">
    <property type="entry name" value="Luciferase, Domain 3"/>
    <property type="match status" value="1"/>
</dbReference>
<evidence type="ECO:0000259" key="13">
    <source>
        <dbReference type="PROSITE" id="PS50075"/>
    </source>
</evidence>
<dbReference type="Gene3D" id="1.10.1200.10">
    <property type="entry name" value="ACP-like"/>
    <property type="match status" value="2"/>
</dbReference>
<dbReference type="Gene3D" id="3.30.559.30">
    <property type="entry name" value="Nonribosomal peptide synthetase, condensation domain"/>
    <property type="match status" value="1"/>
</dbReference>
<dbReference type="CDD" id="cd00833">
    <property type="entry name" value="PKS"/>
    <property type="match status" value="1"/>
</dbReference>
<dbReference type="SMART" id="SM00825">
    <property type="entry name" value="PKS_KS"/>
    <property type="match status" value="1"/>
</dbReference>
<dbReference type="InterPro" id="IPR001227">
    <property type="entry name" value="Ac_transferase_dom_sf"/>
</dbReference>
<dbReference type="Pfam" id="PF13193">
    <property type="entry name" value="AMP-binding_C"/>
    <property type="match status" value="1"/>
</dbReference>
<dbReference type="InterPro" id="IPR020841">
    <property type="entry name" value="PKS_Beta-ketoAc_synthase_dom"/>
</dbReference>
<dbReference type="Gene3D" id="3.30.559.10">
    <property type="entry name" value="Chloramphenicol acetyltransferase-like domain"/>
    <property type="match status" value="2"/>
</dbReference>
<evidence type="ECO:0000259" key="14">
    <source>
        <dbReference type="PROSITE" id="PS52004"/>
    </source>
</evidence>
<feature type="domain" description="Carrier" evidence="13">
    <location>
        <begin position="913"/>
        <end position="988"/>
    </location>
</feature>
<evidence type="ECO:0000256" key="6">
    <source>
        <dbReference type="ARBA" id="ARBA00022553"/>
    </source>
</evidence>
<evidence type="ECO:0000256" key="4">
    <source>
        <dbReference type="ARBA" id="ARBA00016743"/>
    </source>
</evidence>
<dbReference type="Pfam" id="PF02801">
    <property type="entry name" value="Ketoacyl-synt_C"/>
    <property type="match status" value="1"/>
</dbReference>
<dbReference type="Gene3D" id="3.30.70.250">
    <property type="entry name" value="Malonyl-CoA ACP transacylase, ACP-binding"/>
    <property type="match status" value="1"/>
</dbReference>
<dbReference type="InterPro" id="IPR016039">
    <property type="entry name" value="Thiolase-like"/>
</dbReference>
<organism evidence="15 16">
    <name type="scientific">Amycolatopsis plumensis</name>
    <dbReference type="NCBI Taxonomy" id="236508"/>
    <lineage>
        <taxon>Bacteria</taxon>
        <taxon>Bacillati</taxon>
        <taxon>Actinomycetota</taxon>
        <taxon>Actinomycetes</taxon>
        <taxon>Pseudonocardiales</taxon>
        <taxon>Pseudonocardiaceae</taxon>
        <taxon>Amycolatopsis</taxon>
    </lineage>
</organism>
<reference evidence="15 16" key="1">
    <citation type="submission" date="2024-09" db="EMBL/GenBank/DDBJ databases">
        <authorList>
            <person name="Sun Q."/>
            <person name="Mori K."/>
        </authorList>
    </citation>
    <scope>NUCLEOTIDE SEQUENCE [LARGE SCALE GENOMIC DNA]</scope>
    <source>
        <strain evidence="15 16">JCM 13852</strain>
    </source>
</reference>
<dbReference type="InterPro" id="IPR020806">
    <property type="entry name" value="PKS_PP-bd"/>
</dbReference>
<dbReference type="CDD" id="cd19535">
    <property type="entry name" value="Cyc_NRPS"/>
    <property type="match status" value="1"/>
</dbReference>
<dbReference type="Proteomes" id="UP001589535">
    <property type="component" value="Unassembled WGS sequence"/>
</dbReference>
<name>A0ABV5UE95_9PSEU</name>
<keyword evidence="16" id="KW-1185">Reference proteome</keyword>
<evidence type="ECO:0000313" key="15">
    <source>
        <dbReference type="EMBL" id="MFB9688278.1"/>
    </source>
</evidence>
<dbReference type="Pfam" id="PF00109">
    <property type="entry name" value="ketoacyl-synt"/>
    <property type="match status" value="1"/>
</dbReference>
<feature type="region of interest" description="Disordered" evidence="12">
    <location>
        <begin position="1954"/>
        <end position="1979"/>
    </location>
</feature>
<gene>
    <name evidence="15" type="ORF">ACFFTO_29220</name>
</gene>
<dbReference type="InterPro" id="IPR016035">
    <property type="entry name" value="Acyl_Trfase/lysoPLipase"/>
</dbReference>
<dbReference type="Pfam" id="PF00501">
    <property type="entry name" value="AMP-binding"/>
    <property type="match status" value="1"/>
</dbReference>
<sequence>MTSTHEGTEIAIIGKACRFPGARDQRQYWANLRAGRESVTFFGRDQLLAAGISRELADDPGYVGAFGALDDIDLFDAAFFGYSARDAAILDPQHRVFLETAWQALEDAGQRLFDPDAQVGVFAGSSMSTYLIANLLPGRAMDTSPDGFEMLIANDKDYLASRISYHLGLNGPAVSVQSACSTSLVAVHLARQALLSYDCDIALAGGVTIRLPQHGYRYQEGMILSSDGHCRPFDARASGTVGGNGAGVVVCKRLADAIADGDRIDAVIKGSAINNDGDRKVGYTAPGIVGQATVIAAALGAAEVDPGTIGAIEAHGTGTALGDPVEIAALTKVFGPYHPGGCPIGSVKSNIGHLDSAAGVAALIKAILQLQHREIAPSLNFEQENPDIGFDSTPFFVNTELRPWHATGVPRRIGVSSFGFGGTNAHCVLEEASASVEPAPGKPVQAIVLSAKSAGALEEMTRRLGQDLAELPLADTAYTLQTARTVLPHRRVIVCSDTEDAIEAVESHDPQRVFSRQVRDKPQVAWLFPGQGTQYTAMGRGLYQDEPAFRAGVDECAELLGPHLGSDLRTVLYPDDDADHIQRTEFAQPALFTVEYALAKLLESWCGKPQAMLGHSVGEVVAGCLAGVFTLPDALRMVAVRGKLMQRQAPGAMLTVALAEDELRGILLPGVEIAAVNAPRQCAVAGPHEAIDAFAELLTGRRIDFGRLHTSHAFHTSMMDSAVAPLTEAIARIPLSPPDAPFLANRTGDWITAGEATAPAYWAGQVRDTVRFHACLRKLAGEPGVVLLEVGPGHTLGSLSRMDPELRGNLLVNTMRAPAETHDDTRFLLSAVGRLWVAGVDVDWAAMHQGEQRRRRSLAPYPFDPKRYWIDAPASGATARSLDAAIVSAKGDQHAGSEATLGSRPDLLTEYAAPETETQRRVAGIWQDLIGVWPIGVHDSFIELGGHSLLATKVVAAVRAEFKVDVPLRDLMTAPTVAAMAELVVKAGGVPLAHGGDELPIAVPDPESRCEPFPLSEIQQAQWIGRSANFSVGNVAAHIYWEVEHDGIDLDRLQSSFNRILDRHDMLRAIITPDGTQRILPDTGPYEFDVLDLRAVPDDRVAAELAQVRARMSHEVRQSDVWPLFNIRAALLPDGLTRVFLGFDLMVSDMGSVRVMLRDWRALYENPAAELPPLRISFRDYLVAVGRLKETELYQRSLAYWRNRVEDLPPAPQLPLATTPDTITEPRFVPCSRTLPSEQWEKIKDRARKHGVTPSSVLLAAYALVLGAWSTSGKFTLNVTTNNRFPVHEDVPGLVGGFASFNLVPVDLTEHTRLGEVAVAIQTQSWADLDHRYVNGVDVLRELARARGGTTGSVMPFVFTSTLVDESESERSMVDWIGGLTYEVIQTPQVWLDAGVLEVSDGLYLSWPAVAGLFPEGVIEEMFAAYCDVLSTLAHDDTGWEQGTGSLLPSWQQRIIDQANDTAAPIDVELLHTPLLTRARANPTTPAVFDRGTWTTYGELHVRACRTARTLRSHGVGPGQCIAVSMNKSTEQITAVLAILLAGGAYVPIDPELPEQRRHHMVTHAGVRLIVTDQQHLTWPTGTEVVRPDTAPIDPTETTVPPESLADLDDLAYVIYTSGSTGQPKGVAVSHRAAANTCLDINQRFAITPHDRALALSSLSFDLSVWDIFGVLGAGGSLVLPHTNRDPAHWHHLITTQNVTLWNSVPALMTMYTDHLPPTTAAATLRLVMLSGDWIPLTLPPKIKATHPRTRIISLGGATEAAIWSVYHPITDTTPTDWPSIPYGTPLANQQLHILNDQLQPCPIHTTGNLYISGTGLASGYHNDPEKTIASFFTHPDTGKRLYKTGDLARRHPDGTIEFQGRNDTQVKINGHRIELGEIETTLGRHPGIHTVITTTTGPSHHKQIHAYIYPDPAATVPHDELLAGIHDHLADTLPPYMHPHTTTIVNHLPLTPNGKINRNNLPHPTTPSASTSDDDRPVSELAVRLAEIAAEVIGVARIDPRAGFFEAGGDSIAAVRIAARAVEEGLEVVLGDLFEAETIADAAALIEARGADADGQEQEVPLTAAQLRLLDGSHGDVNWVELPVADDFTVCAEWIETLLRKHPALRAGFEQNGAVWTQRIGAVRPQDTYVPRIELDFLPVDRQRGAMRQMITEMRAETNPRGGRLVKFALFDLSAGRHLVCLAHDLVADSRSWGVLLGELAALAGGVPAGETGRTRVELGPDETSAILAAAAETYRMSAEEVVLAAVLDLVDGPVRFEQDRRGRADGPVGAFGAPAEIRADGGDLPAVKRAYRTTTSGQPTGPVDVLVRSLGAIGTAAIPWPHWGSGGPPRTEMTWALVDGGLVTEWTGNGDSAADGFADAVRRVGERSRHAEIHVDAGDFPLADVDDDDLVALFEEYR</sequence>
<evidence type="ECO:0000256" key="3">
    <source>
        <dbReference type="ARBA" id="ARBA00007380"/>
    </source>
</evidence>
<dbReference type="PROSITE" id="PS00012">
    <property type="entry name" value="PHOSPHOPANTETHEINE"/>
    <property type="match status" value="2"/>
</dbReference>
<comment type="caution">
    <text evidence="15">The sequence shown here is derived from an EMBL/GenBank/DDBJ whole genome shotgun (WGS) entry which is preliminary data.</text>
</comment>
<keyword evidence="7" id="KW-0436">Ligase</keyword>
<comment type="similarity">
    <text evidence="10">In the C-terminal section; belongs to the NRP synthetase family.</text>
</comment>
<dbReference type="SUPFAM" id="SSF52777">
    <property type="entry name" value="CoA-dependent acyltransferases"/>
    <property type="match status" value="3"/>
</dbReference>
<dbReference type="SUPFAM" id="SSF56801">
    <property type="entry name" value="Acetyl-CoA synthetase-like"/>
    <property type="match status" value="1"/>
</dbReference>
<dbReference type="InterPro" id="IPR010071">
    <property type="entry name" value="AA_adenyl_dom"/>
</dbReference>
<dbReference type="SUPFAM" id="SSF47336">
    <property type="entry name" value="ACP-like"/>
    <property type="match status" value="2"/>
</dbReference>
<proteinExistence type="inferred from homology"/>
<dbReference type="InterPro" id="IPR045851">
    <property type="entry name" value="AMP-bd_C_sf"/>
</dbReference>
<keyword evidence="6" id="KW-0597">Phosphoprotein</keyword>
<dbReference type="Pfam" id="PF00698">
    <property type="entry name" value="Acyl_transf_1"/>
    <property type="match status" value="1"/>
</dbReference>
<evidence type="ECO:0000256" key="5">
    <source>
        <dbReference type="ARBA" id="ARBA00022450"/>
    </source>
</evidence>
<dbReference type="InterPro" id="IPR014043">
    <property type="entry name" value="Acyl_transferase_dom"/>
</dbReference>
<keyword evidence="8" id="KW-0808">Transferase</keyword>
<dbReference type="InterPro" id="IPR057737">
    <property type="entry name" value="Condensation_MtbB-like"/>
</dbReference>
<evidence type="ECO:0000256" key="1">
    <source>
        <dbReference type="ARBA" id="ARBA00001957"/>
    </source>
</evidence>
<dbReference type="InterPro" id="IPR000873">
    <property type="entry name" value="AMP-dep_synth/lig_dom"/>
</dbReference>
<dbReference type="Gene3D" id="3.30.70.3290">
    <property type="match status" value="1"/>
</dbReference>
<dbReference type="InterPro" id="IPR018201">
    <property type="entry name" value="Ketoacyl_synth_AS"/>
</dbReference>
<dbReference type="InterPro" id="IPR001242">
    <property type="entry name" value="Condensation_dom"/>
</dbReference>
<dbReference type="InterPro" id="IPR025110">
    <property type="entry name" value="AMP-bd_C"/>
</dbReference>
<dbReference type="SUPFAM" id="SSF52151">
    <property type="entry name" value="FabD/lysophospholipase-like"/>
    <property type="match status" value="1"/>
</dbReference>
<evidence type="ECO:0000256" key="8">
    <source>
        <dbReference type="ARBA" id="ARBA00022679"/>
    </source>
</evidence>
<evidence type="ECO:0000256" key="10">
    <source>
        <dbReference type="ARBA" id="ARBA00029443"/>
    </source>
</evidence>
<evidence type="ECO:0000313" key="16">
    <source>
        <dbReference type="Proteomes" id="UP001589535"/>
    </source>
</evidence>
<dbReference type="Pfam" id="PF00668">
    <property type="entry name" value="Condensation"/>
    <property type="match status" value="1"/>
</dbReference>
<comment type="similarity">
    <text evidence="3">Belongs to the ATP-dependent AMP-binding enzyme family. MbtB subfamily.</text>
</comment>
<evidence type="ECO:0000256" key="12">
    <source>
        <dbReference type="SAM" id="MobiDB-lite"/>
    </source>
</evidence>
<dbReference type="SMART" id="SM00827">
    <property type="entry name" value="PKS_AT"/>
    <property type="match status" value="1"/>
</dbReference>
<dbReference type="InterPro" id="IPR009081">
    <property type="entry name" value="PP-bd_ACP"/>
</dbReference>
<comment type="pathway">
    <text evidence="2">Siderophore biosynthesis; mycobactin biosynthesis.</text>
</comment>
<dbReference type="Gene3D" id="3.40.47.10">
    <property type="match status" value="1"/>
</dbReference>
<dbReference type="InterPro" id="IPR014031">
    <property type="entry name" value="Ketoacyl_synth_C"/>
</dbReference>
<dbReference type="PROSITE" id="PS00606">
    <property type="entry name" value="KS3_1"/>
    <property type="match status" value="1"/>
</dbReference>
<evidence type="ECO:0000256" key="9">
    <source>
        <dbReference type="ARBA" id="ARBA00023315"/>
    </source>
</evidence>
<dbReference type="InterPro" id="IPR016036">
    <property type="entry name" value="Malonyl_transacylase_ACP-bd"/>
</dbReference>
<dbReference type="RefSeq" id="WP_378200045.1">
    <property type="nucleotide sequence ID" value="NZ_JBHMBK010000025.1"/>
</dbReference>
<dbReference type="SUPFAM" id="SSF55048">
    <property type="entry name" value="Probable ACP-binding domain of malonyl-CoA ACP transacylase"/>
    <property type="match status" value="1"/>
</dbReference>
<dbReference type="InterPro" id="IPR006162">
    <property type="entry name" value="Ppantetheine_attach_site"/>
</dbReference>
<dbReference type="Gene3D" id="3.40.366.10">
    <property type="entry name" value="Malonyl-Coenzyme A Acyl Carrier Protein, domain 2"/>
    <property type="match status" value="1"/>
</dbReference>
<dbReference type="Gene3D" id="3.40.50.980">
    <property type="match status" value="2"/>
</dbReference>
<dbReference type="PANTHER" id="PTHR43775">
    <property type="entry name" value="FATTY ACID SYNTHASE"/>
    <property type="match status" value="1"/>
</dbReference>
<dbReference type="InterPro" id="IPR036736">
    <property type="entry name" value="ACP-like_sf"/>
</dbReference>
<dbReference type="PROSITE" id="PS00455">
    <property type="entry name" value="AMP_BINDING"/>
    <property type="match status" value="1"/>
</dbReference>
<dbReference type="InterPro" id="IPR020845">
    <property type="entry name" value="AMP-binding_CS"/>
</dbReference>
<dbReference type="InterPro" id="IPR023213">
    <property type="entry name" value="CAT-like_dom_sf"/>
</dbReference>
<dbReference type="Gene3D" id="3.30.300.30">
    <property type="match status" value="1"/>
</dbReference>
<accession>A0ABV5UE95</accession>